<dbReference type="SUPFAM" id="SSF140959">
    <property type="entry name" value="Indolic compounds 2,3-dioxygenase-like"/>
    <property type="match status" value="1"/>
</dbReference>
<evidence type="ECO:0008006" key="4">
    <source>
        <dbReference type="Google" id="ProtNLM"/>
    </source>
</evidence>
<organism evidence="2 3">
    <name type="scientific">Kitasatospora cathayae</name>
    <dbReference type="NCBI Taxonomy" id="3004092"/>
    <lineage>
        <taxon>Bacteria</taxon>
        <taxon>Bacillati</taxon>
        <taxon>Actinomycetota</taxon>
        <taxon>Actinomycetes</taxon>
        <taxon>Kitasatosporales</taxon>
        <taxon>Streptomycetaceae</taxon>
        <taxon>Kitasatospora</taxon>
    </lineage>
</organism>
<accession>A0ABY7Q0E8</accession>
<name>A0ABY7Q0E8_9ACTN</name>
<protein>
    <recommendedName>
        <fullName evidence="4">Tryptophan 2,3-dioxygenase</fullName>
    </recommendedName>
</protein>
<dbReference type="Proteomes" id="UP001212821">
    <property type="component" value="Chromosome"/>
</dbReference>
<gene>
    <name evidence="2" type="ORF">O1G21_10165</name>
</gene>
<feature type="region of interest" description="Disordered" evidence="1">
    <location>
        <begin position="1"/>
        <end position="30"/>
    </location>
</feature>
<dbReference type="EMBL" id="CP115450">
    <property type="protein sequence ID" value="WBP86170.1"/>
    <property type="molecule type" value="Genomic_DNA"/>
</dbReference>
<feature type="compositionally biased region" description="Low complexity" evidence="1">
    <location>
        <begin position="17"/>
        <end position="30"/>
    </location>
</feature>
<evidence type="ECO:0000256" key="1">
    <source>
        <dbReference type="SAM" id="MobiDB-lite"/>
    </source>
</evidence>
<evidence type="ECO:0000313" key="3">
    <source>
        <dbReference type="Proteomes" id="UP001212821"/>
    </source>
</evidence>
<dbReference type="Gene3D" id="1.20.58.480">
    <property type="match status" value="2"/>
</dbReference>
<sequence>MTRLGLAEEPERLRESGAPVPGAGVGGPALTAGTRADAARALRRAVEEVADWSHRPIGPESFASFPYRAVVGYYRQVGKAAVAPELVALLRGLRIRIGCAGGGRPWSSPDAWLFDRWLPLTFTDQPMAYDTYAGHELLQIAHWEADSAEHAEDLLMMALLADLATVELDALALPEPTGRQRTRTVAVLQALARLGGYAPAAVPDAVSLEPLRAVVAAASGNEALVRAGRETVAALRAEVPAGLRRAVDIGLLPVTTVHDEHMFIRSIQLFERIFARVAGALTDAIGAVRAGRPSDAAAVLSAAADRLTGATPALYRVLTTIPPETFAVIRDHTHGASAIQSRPYQMIELVSAKRADGPYAMEKGPMFTVPATLQEEFLERAGGWDTAEARRLQEAMLGLDAAWRSMKRTHWGVTLKIIGKVSGTGGTTGADYLKAAANIELFPMLAAA</sequence>
<dbReference type="RefSeq" id="WP_270142638.1">
    <property type="nucleotide sequence ID" value="NZ_CP115450.1"/>
</dbReference>
<evidence type="ECO:0000313" key="2">
    <source>
        <dbReference type="EMBL" id="WBP86170.1"/>
    </source>
</evidence>
<dbReference type="InterPro" id="IPR037217">
    <property type="entry name" value="Trp/Indoleamine_2_3_dOase-like"/>
</dbReference>
<proteinExistence type="predicted"/>
<reference evidence="3" key="1">
    <citation type="submission" date="2022-12" db="EMBL/GenBank/DDBJ databases">
        <authorList>
            <person name="Mo P."/>
        </authorList>
    </citation>
    <scope>NUCLEOTIDE SEQUENCE [LARGE SCALE GENOMIC DNA]</scope>
    <source>
        <strain evidence="3">HUAS 3-15</strain>
    </source>
</reference>
<keyword evidence="3" id="KW-1185">Reference proteome</keyword>